<dbReference type="PANTHER" id="PTHR42749">
    <property type="entry name" value="CELL SHAPE-DETERMINING PROTEIN MREB"/>
    <property type="match status" value="1"/>
</dbReference>
<name>K5BVD5_9BACE</name>
<dbReference type="OrthoDB" id="1044663at2"/>
<dbReference type="AlphaFoldDB" id="K5BVD5"/>
<dbReference type="SUPFAM" id="SSF53067">
    <property type="entry name" value="Actin-like ATPase domain"/>
    <property type="match status" value="2"/>
</dbReference>
<dbReference type="RefSeq" id="WP_007761048.1">
    <property type="nucleotide sequence ID" value="NZ_AKBZ01000005.1"/>
</dbReference>
<evidence type="ECO:0000256" key="1">
    <source>
        <dbReference type="SAM" id="Phobius"/>
    </source>
</evidence>
<sequence length="638" mass="72387">MSKILLVKPDKSRHEYVVGIDFGHGETSAAYCKLEWDKDAGQKEFAVPDIEFAGSLRVLPSAISITPDGRERIGSDAFQPDSMTSNTKMRVCFKQCPEDIKGEPEQLMIAYMRAIYAKILEKTDKLKKGNHIVYIARPSGWKDDEVKDLYKRMAIAAGIPLGGLTSESRAAIFYAMNKDEFRKNISRGGIVFDLGSSTLDFTYLTLDDPSNIIDDGEPCGASLIEQTIFEQLLLKDDRFSDFLKKYPVYKDALLFKVREEKEKVYNKINVDMSVCAKIDLENFLGYLEEQDAAKYEDVVLKLKFPSVNAFNDWLEQTCHYKTRIKEAIKKFQTKHLRGKEVYGVYLAGGATRMNFLKPLVAEMFQLSDEQVKSGEADSSLVVSRGIALLGTVDAIVDVLRKDLEKEKMKLVEPQRLRESMDILIENMAGVISETSWSVVHEACLDFERKDLDKKLGAKDLEGDIRSRLEKFTESGLSPVISGVFNQSFQREGENVRRELNKIISKYAPGQEIKNVHNTVSDIPLDTQNIADICMKHTSGIISKLLWAALGIFLFGIFSIIYQTIKYLIYRFKSEESRRKDICHELEKNESKIKAGIKTELVKQFSQDASFVNVVSKELETYLSKLIQSNIDRVKIAIE</sequence>
<dbReference type="CDD" id="cd10170">
    <property type="entry name" value="ASKHA_NBD_HSP70"/>
    <property type="match status" value="1"/>
</dbReference>
<dbReference type="EMBL" id="AGXW01000002">
    <property type="protein sequence ID" value="EKJ92547.1"/>
    <property type="molecule type" value="Genomic_DNA"/>
</dbReference>
<feature type="transmembrane region" description="Helical" evidence="1">
    <location>
        <begin position="544"/>
        <end position="568"/>
    </location>
</feature>
<proteinExistence type="predicted"/>
<evidence type="ECO:0000313" key="2">
    <source>
        <dbReference type="EMBL" id="EKJ92547.1"/>
    </source>
</evidence>
<evidence type="ECO:0000313" key="3">
    <source>
        <dbReference type="Proteomes" id="UP000007995"/>
    </source>
</evidence>
<organism evidence="2 3">
    <name type="scientific">Bacteroides finegoldii CL09T03C10</name>
    <dbReference type="NCBI Taxonomy" id="997888"/>
    <lineage>
        <taxon>Bacteria</taxon>
        <taxon>Pseudomonadati</taxon>
        <taxon>Bacteroidota</taxon>
        <taxon>Bacteroidia</taxon>
        <taxon>Bacteroidales</taxon>
        <taxon>Bacteroidaceae</taxon>
        <taxon>Bacteroides</taxon>
    </lineage>
</organism>
<keyword evidence="1" id="KW-0472">Membrane</keyword>
<gene>
    <name evidence="2" type="ORF">HMPREF1057_01382</name>
</gene>
<keyword evidence="1" id="KW-1133">Transmembrane helix</keyword>
<keyword evidence="1" id="KW-0812">Transmembrane</keyword>
<dbReference type="HOGENOM" id="CLU_426906_0_0_10"/>
<accession>K5BVD5</accession>
<dbReference type="Gene3D" id="3.90.640.10">
    <property type="entry name" value="Actin, Chain A, domain 4"/>
    <property type="match status" value="1"/>
</dbReference>
<comment type="caution">
    <text evidence="2">The sequence shown here is derived from an EMBL/GenBank/DDBJ whole genome shotgun (WGS) entry which is preliminary data.</text>
</comment>
<dbReference type="PANTHER" id="PTHR42749:SF1">
    <property type="entry name" value="CELL SHAPE-DETERMINING PROTEIN MREB"/>
    <property type="match status" value="1"/>
</dbReference>
<dbReference type="InterPro" id="IPR043129">
    <property type="entry name" value="ATPase_NBD"/>
</dbReference>
<dbReference type="Gene3D" id="3.30.420.40">
    <property type="match status" value="2"/>
</dbReference>
<protein>
    <submittedName>
        <fullName evidence="2">Uncharacterized protein</fullName>
    </submittedName>
</protein>
<dbReference type="Proteomes" id="UP000007995">
    <property type="component" value="Unassembled WGS sequence"/>
</dbReference>
<reference evidence="2 3" key="1">
    <citation type="submission" date="2012-02" db="EMBL/GenBank/DDBJ databases">
        <title>The Genome Sequence of Bacteroides finegoldii CL09T03C10.</title>
        <authorList>
            <consortium name="The Broad Institute Genome Sequencing Platform"/>
            <person name="Earl A."/>
            <person name="Ward D."/>
            <person name="Feldgarden M."/>
            <person name="Gevers D."/>
            <person name="Zitomersky N.L."/>
            <person name="Coyne M.J."/>
            <person name="Comstock L.E."/>
            <person name="Young S.K."/>
            <person name="Zeng Q."/>
            <person name="Gargeya S."/>
            <person name="Fitzgerald M."/>
            <person name="Haas B."/>
            <person name="Abouelleil A."/>
            <person name="Alvarado L."/>
            <person name="Arachchi H.M."/>
            <person name="Berlin A."/>
            <person name="Chapman S.B."/>
            <person name="Gearin G."/>
            <person name="Goldberg J."/>
            <person name="Griggs A."/>
            <person name="Gujja S."/>
            <person name="Hansen M."/>
            <person name="Heiman D."/>
            <person name="Howarth C."/>
            <person name="Larimer J."/>
            <person name="Lui A."/>
            <person name="MacDonald P.J.P."/>
            <person name="McCowen C."/>
            <person name="Montmayeur A."/>
            <person name="Murphy C."/>
            <person name="Neiman D."/>
            <person name="Pearson M."/>
            <person name="Priest M."/>
            <person name="Roberts A."/>
            <person name="Saif S."/>
            <person name="Shea T."/>
            <person name="Sisk P."/>
            <person name="Stolte C."/>
            <person name="Sykes S."/>
            <person name="Wortman J."/>
            <person name="Nusbaum C."/>
            <person name="Birren B."/>
        </authorList>
    </citation>
    <scope>NUCLEOTIDE SEQUENCE [LARGE SCALE GENOMIC DNA]</scope>
    <source>
        <strain evidence="2 3">CL09T03C10</strain>
    </source>
</reference>